<keyword evidence="6" id="KW-0472">Membrane</keyword>
<name>A0ABW7MST0_9FLAO</name>
<dbReference type="SUPFAM" id="SSF56954">
    <property type="entry name" value="Outer membrane efflux proteins (OEP)"/>
    <property type="match status" value="1"/>
</dbReference>
<keyword evidence="8" id="KW-0732">Signal</keyword>
<comment type="subcellular location">
    <subcellularLocation>
        <location evidence="1">Cell outer membrane</location>
    </subcellularLocation>
</comment>
<evidence type="ECO:0000256" key="7">
    <source>
        <dbReference type="ARBA" id="ARBA00023237"/>
    </source>
</evidence>
<evidence type="ECO:0000313" key="9">
    <source>
        <dbReference type="EMBL" id="MFH6768752.1"/>
    </source>
</evidence>
<proteinExistence type="inferred from homology"/>
<evidence type="ECO:0000313" key="10">
    <source>
        <dbReference type="Proteomes" id="UP001610104"/>
    </source>
</evidence>
<dbReference type="Gene3D" id="1.20.1600.10">
    <property type="entry name" value="Outer membrane efflux proteins (OEP)"/>
    <property type="match status" value="1"/>
</dbReference>
<evidence type="ECO:0000256" key="1">
    <source>
        <dbReference type="ARBA" id="ARBA00004442"/>
    </source>
</evidence>
<sequence>MRKYNKYKILNFLILAAILWATNLNSQTLNDYLGIATQNNPEIKAAYSEFEAALQKAPQVSSLPDPSLTMSAFGRMIETRVGAQEARFSLMQMFPWFGTLEAKKNAANLMAEATFQNYLDSKNEVFLMVKKSYAEIYEINKMIRLEEKNLEILDNYRELALSKFKNGKGAMVDVVRIDIKRNESATNIQLLKDQNQPLQIEFNSLLNRELDAFINIPESLSIVENNVHVERDSLFNSNPKLIRLDKKLLSLEAEKEAERKEGYPMIGLGLDYSIISKRDVPGLEMNGQDAIMPMLSVTLPIFRKKYNAKQKEVDFMMQATTFEKQAIKNKLKTNYSMANYNVSKAKTLKELYVKQTESTQQAISLLIAAYSNSGSDFEEILRMNQDLLMLQTATVTAHKNQFIAQSNIDYLISKQE</sequence>
<keyword evidence="3" id="KW-0813">Transport</keyword>
<evidence type="ECO:0000256" key="8">
    <source>
        <dbReference type="SAM" id="SignalP"/>
    </source>
</evidence>
<dbReference type="Proteomes" id="UP001610104">
    <property type="component" value="Unassembled WGS sequence"/>
</dbReference>
<evidence type="ECO:0000256" key="3">
    <source>
        <dbReference type="ARBA" id="ARBA00022448"/>
    </source>
</evidence>
<feature type="signal peptide" evidence="8">
    <location>
        <begin position="1"/>
        <end position="26"/>
    </location>
</feature>
<organism evidence="9 10">
    <name type="scientific">Gaetbulibacter aquiaggeris</name>
    <dbReference type="NCBI Taxonomy" id="1735373"/>
    <lineage>
        <taxon>Bacteria</taxon>
        <taxon>Pseudomonadati</taxon>
        <taxon>Bacteroidota</taxon>
        <taxon>Flavobacteriia</taxon>
        <taxon>Flavobacteriales</taxon>
        <taxon>Flavobacteriaceae</taxon>
        <taxon>Gaetbulibacter</taxon>
    </lineage>
</organism>
<gene>
    <name evidence="9" type="ORF">V8G56_08395</name>
</gene>
<evidence type="ECO:0000256" key="4">
    <source>
        <dbReference type="ARBA" id="ARBA00022452"/>
    </source>
</evidence>
<comment type="similarity">
    <text evidence="2">Belongs to the outer membrane factor (OMF) (TC 1.B.17) family.</text>
</comment>
<dbReference type="RefSeq" id="WP_395438000.1">
    <property type="nucleotide sequence ID" value="NZ_JBAWKC010000002.1"/>
</dbReference>
<keyword evidence="4" id="KW-1134">Transmembrane beta strand</keyword>
<keyword evidence="10" id="KW-1185">Reference proteome</keyword>
<feature type="chain" id="PRO_5046283759" evidence="8">
    <location>
        <begin position="27"/>
        <end position="416"/>
    </location>
</feature>
<accession>A0ABW7MST0</accession>
<dbReference type="InterPro" id="IPR003423">
    <property type="entry name" value="OMP_efflux"/>
</dbReference>
<dbReference type="InterPro" id="IPR051906">
    <property type="entry name" value="TolC-like"/>
</dbReference>
<comment type="caution">
    <text evidence="9">The sequence shown here is derived from an EMBL/GenBank/DDBJ whole genome shotgun (WGS) entry which is preliminary data.</text>
</comment>
<dbReference type="EMBL" id="JBAWKC010000002">
    <property type="protein sequence ID" value="MFH6768752.1"/>
    <property type="molecule type" value="Genomic_DNA"/>
</dbReference>
<dbReference type="PANTHER" id="PTHR30026">
    <property type="entry name" value="OUTER MEMBRANE PROTEIN TOLC"/>
    <property type="match status" value="1"/>
</dbReference>
<reference evidence="9 10" key="1">
    <citation type="submission" date="2024-02" db="EMBL/GenBank/DDBJ databases">
        <title>A Gaetbulibacter species isolated from tidal flats and genomic insights of their niches.</title>
        <authorList>
            <person name="Ye Y."/>
        </authorList>
    </citation>
    <scope>NUCLEOTIDE SEQUENCE [LARGE SCALE GENOMIC DNA]</scope>
    <source>
        <strain evidence="9 10">KEM-8</strain>
    </source>
</reference>
<evidence type="ECO:0000256" key="6">
    <source>
        <dbReference type="ARBA" id="ARBA00023136"/>
    </source>
</evidence>
<keyword evidence="5" id="KW-0812">Transmembrane</keyword>
<dbReference type="PANTHER" id="PTHR30026:SF20">
    <property type="entry name" value="OUTER MEMBRANE PROTEIN TOLC"/>
    <property type="match status" value="1"/>
</dbReference>
<evidence type="ECO:0000256" key="2">
    <source>
        <dbReference type="ARBA" id="ARBA00007613"/>
    </source>
</evidence>
<dbReference type="Pfam" id="PF02321">
    <property type="entry name" value="OEP"/>
    <property type="match status" value="1"/>
</dbReference>
<keyword evidence="7" id="KW-0998">Cell outer membrane</keyword>
<evidence type="ECO:0000256" key="5">
    <source>
        <dbReference type="ARBA" id="ARBA00022692"/>
    </source>
</evidence>
<protein>
    <submittedName>
        <fullName evidence="9">TolC family protein</fullName>
    </submittedName>
</protein>